<feature type="transmembrane region" description="Helical" evidence="10">
    <location>
        <begin position="9"/>
        <end position="30"/>
    </location>
</feature>
<evidence type="ECO:0000256" key="9">
    <source>
        <dbReference type="ARBA" id="ARBA00031636"/>
    </source>
</evidence>
<evidence type="ECO:0000256" key="6">
    <source>
        <dbReference type="ARBA" id="ARBA00022989"/>
    </source>
</evidence>
<gene>
    <name evidence="11" type="ORF">K8V40_03535</name>
</gene>
<evidence type="ECO:0000256" key="8">
    <source>
        <dbReference type="ARBA" id="ARBA00023136"/>
    </source>
</evidence>
<dbReference type="NCBIfam" id="TIGR00797">
    <property type="entry name" value="matE"/>
    <property type="match status" value="1"/>
</dbReference>
<dbReference type="GO" id="GO:0015297">
    <property type="term" value="F:antiporter activity"/>
    <property type="evidence" value="ECO:0007669"/>
    <property type="project" value="UniProtKB-KW"/>
</dbReference>
<proteinExistence type="predicted"/>
<dbReference type="EMBL" id="DYWE01000040">
    <property type="protein sequence ID" value="HJF80710.1"/>
    <property type="molecule type" value="Genomic_DNA"/>
</dbReference>
<evidence type="ECO:0000256" key="10">
    <source>
        <dbReference type="SAM" id="Phobius"/>
    </source>
</evidence>
<comment type="caution">
    <text evidence="11">The sequence shown here is derived from an EMBL/GenBank/DDBJ whole genome shotgun (WGS) entry which is preliminary data.</text>
</comment>
<dbReference type="PANTHER" id="PTHR43298:SF2">
    <property type="entry name" value="FMN_FAD EXPORTER YEEO-RELATED"/>
    <property type="match status" value="1"/>
</dbReference>
<dbReference type="InterPro" id="IPR048279">
    <property type="entry name" value="MdtK-like"/>
</dbReference>
<name>A0A921L5D0_9BACT</name>
<keyword evidence="5 10" id="KW-0812">Transmembrane</keyword>
<sequence length="455" mass="48790">MTLRQQLRLTVELSVPAIIAQLSSIIMQYIDAAMVGRIGAEASASIGLVSTTTWLFWGLCTAAATGFSVQVAHRIGAGDLKGARMVLQQSLVGTLVFSLLLAILGASISSSLPAWLGGDVSIRRDASIYFFIFSIFLPILQMIFLAGGMLRCSGNMRIPSLLGVIMCVLDVVFNFFLIFPTRGCSIVGMQFTISGAGLGVSGAALGTAAAETVVASVLLWYLLTRSEKLSCHIRESHFRLKADTFRKALRIGFPMGIEHVVICGAQILTTVIVAPLGVFAIAANSFAITAESLCYMPGYGIADAATTLVGQSIGAGRKKLTRSFAHITVLMGMAIMGVMGILMYLFAPQIIGMMTPVEEIRLLGVMALRIEAFAEPMFAASIVAYGVFVGAADTLIPCLMNLFSIWAVRLALAAWLAPTLGLQGVWIAMCVELCFRGFIFLVRLKRGRWLKCDKT</sequence>
<keyword evidence="6 10" id="KW-1133">Transmembrane helix</keyword>
<evidence type="ECO:0000256" key="4">
    <source>
        <dbReference type="ARBA" id="ARBA00022475"/>
    </source>
</evidence>
<keyword evidence="8 10" id="KW-0472">Membrane</keyword>
<dbReference type="PANTHER" id="PTHR43298">
    <property type="entry name" value="MULTIDRUG RESISTANCE PROTEIN NORM-RELATED"/>
    <property type="match status" value="1"/>
</dbReference>
<evidence type="ECO:0000256" key="3">
    <source>
        <dbReference type="ARBA" id="ARBA00022449"/>
    </source>
</evidence>
<dbReference type="PIRSF" id="PIRSF006603">
    <property type="entry name" value="DinF"/>
    <property type="match status" value="1"/>
</dbReference>
<feature type="transmembrane region" description="Helical" evidence="10">
    <location>
        <begin position="366"/>
        <end position="388"/>
    </location>
</feature>
<evidence type="ECO:0000256" key="5">
    <source>
        <dbReference type="ARBA" id="ARBA00022692"/>
    </source>
</evidence>
<dbReference type="Proteomes" id="UP000722357">
    <property type="component" value="Unassembled WGS sequence"/>
</dbReference>
<keyword evidence="2" id="KW-0813">Transport</keyword>
<dbReference type="AlphaFoldDB" id="A0A921L5D0"/>
<evidence type="ECO:0000313" key="11">
    <source>
        <dbReference type="EMBL" id="HJF80710.1"/>
    </source>
</evidence>
<feature type="transmembrane region" description="Helical" evidence="10">
    <location>
        <begin position="199"/>
        <end position="223"/>
    </location>
</feature>
<organism evidence="11 12">
    <name type="scientific">Phocaeicola plebeius</name>
    <dbReference type="NCBI Taxonomy" id="310297"/>
    <lineage>
        <taxon>Bacteria</taxon>
        <taxon>Pseudomonadati</taxon>
        <taxon>Bacteroidota</taxon>
        <taxon>Bacteroidia</taxon>
        <taxon>Bacteroidales</taxon>
        <taxon>Bacteroidaceae</taxon>
        <taxon>Phocaeicola</taxon>
    </lineage>
</organism>
<feature type="transmembrane region" description="Helical" evidence="10">
    <location>
        <begin position="158"/>
        <end position="179"/>
    </location>
</feature>
<feature type="transmembrane region" description="Helical" evidence="10">
    <location>
        <begin position="42"/>
        <end position="69"/>
    </location>
</feature>
<reference evidence="11" key="1">
    <citation type="journal article" date="2021" name="PeerJ">
        <title>Extensive microbial diversity within the chicken gut microbiome revealed by metagenomics and culture.</title>
        <authorList>
            <person name="Gilroy R."/>
            <person name="Ravi A."/>
            <person name="Getino M."/>
            <person name="Pursley I."/>
            <person name="Horton D.L."/>
            <person name="Alikhan N.F."/>
            <person name="Baker D."/>
            <person name="Gharbi K."/>
            <person name="Hall N."/>
            <person name="Watson M."/>
            <person name="Adriaenssens E.M."/>
            <person name="Foster-Nyarko E."/>
            <person name="Jarju S."/>
            <person name="Secka A."/>
            <person name="Antonio M."/>
            <person name="Oren A."/>
            <person name="Chaudhuri R.R."/>
            <person name="La Ragione R."/>
            <person name="Hildebrand F."/>
            <person name="Pallen M.J."/>
        </authorList>
    </citation>
    <scope>NUCLEOTIDE SEQUENCE</scope>
    <source>
        <strain evidence="11">9794</strain>
    </source>
</reference>
<dbReference type="InterPro" id="IPR002528">
    <property type="entry name" value="MATE_fam"/>
</dbReference>
<dbReference type="CDD" id="cd13137">
    <property type="entry name" value="MATE_NorM_like"/>
    <property type="match status" value="1"/>
</dbReference>
<feature type="transmembrane region" description="Helical" evidence="10">
    <location>
        <begin position="395"/>
        <end position="417"/>
    </location>
</feature>
<feature type="transmembrane region" description="Helical" evidence="10">
    <location>
        <begin position="128"/>
        <end position="146"/>
    </location>
</feature>
<protein>
    <recommendedName>
        <fullName evidence="9">Multidrug-efflux transporter</fullName>
    </recommendedName>
</protein>
<reference evidence="11" key="2">
    <citation type="submission" date="2021-09" db="EMBL/GenBank/DDBJ databases">
        <authorList>
            <person name="Gilroy R."/>
        </authorList>
    </citation>
    <scope>NUCLEOTIDE SEQUENCE</scope>
    <source>
        <strain evidence="11">9794</strain>
    </source>
</reference>
<keyword evidence="4" id="KW-1003">Cell membrane</keyword>
<dbReference type="GO" id="GO:0005886">
    <property type="term" value="C:plasma membrane"/>
    <property type="evidence" value="ECO:0007669"/>
    <property type="project" value="UniProtKB-SubCell"/>
</dbReference>
<dbReference type="InterPro" id="IPR050222">
    <property type="entry name" value="MATE_MdtK"/>
</dbReference>
<keyword evidence="7" id="KW-0406">Ion transport</keyword>
<evidence type="ECO:0000256" key="2">
    <source>
        <dbReference type="ARBA" id="ARBA00022448"/>
    </source>
</evidence>
<evidence type="ECO:0000256" key="1">
    <source>
        <dbReference type="ARBA" id="ARBA00004651"/>
    </source>
</evidence>
<evidence type="ECO:0000256" key="7">
    <source>
        <dbReference type="ARBA" id="ARBA00023065"/>
    </source>
</evidence>
<feature type="transmembrane region" description="Helical" evidence="10">
    <location>
        <begin position="423"/>
        <end position="444"/>
    </location>
</feature>
<accession>A0A921L5D0</accession>
<comment type="subcellular location">
    <subcellularLocation>
        <location evidence="1">Cell membrane</location>
        <topology evidence="1">Multi-pass membrane protein</topology>
    </subcellularLocation>
</comment>
<feature type="transmembrane region" description="Helical" evidence="10">
    <location>
        <begin position="324"/>
        <end position="346"/>
    </location>
</feature>
<keyword evidence="3" id="KW-0050">Antiport</keyword>
<dbReference type="GO" id="GO:0006811">
    <property type="term" value="P:monoatomic ion transport"/>
    <property type="evidence" value="ECO:0007669"/>
    <property type="project" value="UniProtKB-KW"/>
</dbReference>
<evidence type="ECO:0000313" key="12">
    <source>
        <dbReference type="Proteomes" id="UP000722357"/>
    </source>
</evidence>
<feature type="transmembrane region" description="Helical" evidence="10">
    <location>
        <begin position="90"/>
        <end position="108"/>
    </location>
</feature>
<dbReference type="GO" id="GO:0042910">
    <property type="term" value="F:xenobiotic transmembrane transporter activity"/>
    <property type="evidence" value="ECO:0007669"/>
    <property type="project" value="InterPro"/>
</dbReference>
<dbReference type="Pfam" id="PF01554">
    <property type="entry name" value="MatE"/>
    <property type="match status" value="2"/>
</dbReference>